<feature type="domain" description="Pyridoxamine 5'-phosphate oxidase N-terminal" evidence="1">
    <location>
        <begin position="15"/>
        <end position="145"/>
    </location>
</feature>
<evidence type="ECO:0000313" key="2">
    <source>
        <dbReference type="EMBL" id="GAT00304.1"/>
    </source>
</evidence>
<dbReference type="RefSeq" id="WP_225503060.1">
    <property type="nucleotide sequence ID" value="NZ_BCSZ01000004.1"/>
</dbReference>
<gene>
    <name evidence="2" type="ORF">RMCFA_0418</name>
</gene>
<name>A0A100WLK9_MYCFO</name>
<dbReference type="Pfam" id="PF01243">
    <property type="entry name" value="PNPOx_N"/>
    <property type="match status" value="1"/>
</dbReference>
<proteinExistence type="predicted"/>
<protein>
    <submittedName>
        <fullName evidence="2">Pyridoxamine 5'-phosphate oxidase-related, FMN-b inding protein</fullName>
    </submittedName>
</protein>
<dbReference type="SUPFAM" id="SSF50475">
    <property type="entry name" value="FMN-binding split barrel"/>
    <property type="match status" value="1"/>
</dbReference>
<reference evidence="2 3" key="1">
    <citation type="journal article" date="2016" name="Genome Announc.">
        <title>Draft Genome Sequences of Five Rapidly Growing Mycobacterium Species, M. thermoresistibile, M. fortuitum subsp. acetamidolyticum, M. canariasense, M. brisbanense, and M. novocastrense.</title>
        <authorList>
            <person name="Katahira K."/>
            <person name="Ogura Y."/>
            <person name="Gotoh Y."/>
            <person name="Hayashi T."/>
        </authorList>
    </citation>
    <scope>NUCLEOTIDE SEQUENCE [LARGE SCALE GENOMIC DNA]</scope>
    <source>
        <strain evidence="2 3">JCM6368</strain>
    </source>
</reference>
<dbReference type="InterPro" id="IPR011576">
    <property type="entry name" value="Pyridox_Oxase_N"/>
</dbReference>
<comment type="caution">
    <text evidence="2">The sequence shown here is derived from an EMBL/GenBank/DDBJ whole genome shotgun (WGS) entry which is preliminary data.</text>
</comment>
<dbReference type="AlphaFoldDB" id="A0A100WLK9"/>
<dbReference type="Proteomes" id="UP000069705">
    <property type="component" value="Unassembled WGS sequence"/>
</dbReference>
<dbReference type="Gene3D" id="2.30.110.10">
    <property type="entry name" value="Electron Transport, Fmn-binding Protein, Chain A"/>
    <property type="match status" value="1"/>
</dbReference>
<sequence>MGKAAMTRQDSAFGKVEHVIRSHTFGTLSTLSLAGLPNATAVVYAVSAPSQPLMLYVTTRTTTAKTTNIRSHPEVAFVIPVPRRTIPLFPPAAVQFQATATIVGSHDTAALAAFQSTWFHRRILHAEQRIVSQTGEMCFLAIRPHRALSTYGIGMSALSILRRPRQAISRVHIPPNR</sequence>
<organism evidence="2 3">
    <name type="scientific">Mycolicibacterium fortuitum subsp. acetamidolyticum</name>
    <dbReference type="NCBI Taxonomy" id="144550"/>
    <lineage>
        <taxon>Bacteria</taxon>
        <taxon>Bacillati</taxon>
        <taxon>Actinomycetota</taxon>
        <taxon>Actinomycetes</taxon>
        <taxon>Mycobacteriales</taxon>
        <taxon>Mycobacteriaceae</taxon>
        <taxon>Mycolicibacterium</taxon>
    </lineage>
</organism>
<reference evidence="3" key="2">
    <citation type="submission" date="2016-02" db="EMBL/GenBank/DDBJ databases">
        <title>Draft genome sequence of five rapidly growing Mycobacterium species.</title>
        <authorList>
            <person name="Katahira K."/>
            <person name="Gotou Y."/>
            <person name="Iida K."/>
            <person name="Ogura Y."/>
            <person name="Hayashi T."/>
        </authorList>
    </citation>
    <scope>NUCLEOTIDE SEQUENCE [LARGE SCALE GENOMIC DNA]</scope>
    <source>
        <strain evidence="3">JCM6368</strain>
    </source>
</reference>
<accession>A0A100WLK9</accession>
<dbReference type="InterPro" id="IPR012349">
    <property type="entry name" value="Split_barrel_FMN-bd"/>
</dbReference>
<evidence type="ECO:0000313" key="3">
    <source>
        <dbReference type="Proteomes" id="UP000069705"/>
    </source>
</evidence>
<dbReference type="EMBL" id="BCSZ01000004">
    <property type="protein sequence ID" value="GAT00304.1"/>
    <property type="molecule type" value="Genomic_DNA"/>
</dbReference>
<evidence type="ECO:0000259" key="1">
    <source>
        <dbReference type="Pfam" id="PF01243"/>
    </source>
</evidence>